<protein>
    <submittedName>
        <fullName evidence="3">YfjI family protein</fullName>
    </submittedName>
</protein>
<feature type="region of interest" description="Disordered" evidence="1">
    <location>
        <begin position="1"/>
        <end position="20"/>
    </location>
</feature>
<comment type="caution">
    <text evidence="3">The sequence shown here is derived from an EMBL/GenBank/DDBJ whole genome shotgun (WGS) entry which is preliminary data.</text>
</comment>
<evidence type="ECO:0000256" key="1">
    <source>
        <dbReference type="SAM" id="MobiDB-lite"/>
    </source>
</evidence>
<keyword evidence="2" id="KW-0472">Membrane</keyword>
<keyword evidence="4" id="KW-1185">Reference proteome</keyword>
<keyword evidence="2" id="KW-1133">Transmembrane helix</keyword>
<accession>A0ABT6UI54</accession>
<sequence length="545" mass="61503">MSKTKHTKVKIKASSKKSPKVRIKSSGKLKAVNNADKTSKYSVSGFESRVYDPTEPIELEGKLPKIGLKFVQAISAVCAACPEFVVTPLLCILSLILSNLFRIRPYAGNKAYLVTPNLSGVVIAPPGSNKSSALQFLMQIVKEIESSFAEKFVEKSKEFDKNLLKQQMDNQYFKKEARRLNELLHTLLPNSPEASEVRDRLEDLLNECTELPKRIYSTILTVQDPTLKGLMQIAANQKLPVLISKDELAVFIVDIHDHKNGDLRRYLIEAMDGRNSHTNVNANKRTVSVRPPVVSIIGTTQPSVIGKLINKVLDEKIVNDGYLDRFQCIAYPNPKSLRPSNKEYADVDTVRKQLKQLFETLYNADHEELIEVNLSEPAKTTFENVKDSLVKLQESDAISESVKTKLSKYPDMVLSLALVMALLRQYQTDPKSLLTLKTIKSTDIQMAASWAKHYLQHLKKLWGSKTPKMQNALKILKNINKLMDKDRCFTTREITQRNWAGIKNDSNKAKEALKVLVNEGVIESVKTNKNGRPSEKWKVIVEIID</sequence>
<gene>
    <name evidence="3" type="ORF">ODY93_17720</name>
</gene>
<name>A0ABT6UI54_9GAMM</name>
<dbReference type="EMBL" id="JAOTLW010000022">
    <property type="protein sequence ID" value="MDI5833425.1"/>
    <property type="molecule type" value="Genomic_DNA"/>
</dbReference>
<evidence type="ECO:0000313" key="4">
    <source>
        <dbReference type="Proteomes" id="UP001159075"/>
    </source>
</evidence>
<proteinExistence type="predicted"/>
<reference evidence="3 4" key="1">
    <citation type="submission" date="2022-09" db="EMBL/GenBank/DDBJ databases">
        <title>The outer-membrane cytochrome OmcA is essential for infection of Shewanella oneidensis by a zebrafish-associated bacteriophage.</title>
        <authorList>
            <person name="Grenfell A.W."/>
            <person name="Intile P."/>
            <person name="Mcfarlane J."/>
            <person name="Leung D."/>
            <person name="Abdalla K."/>
            <person name="Wold M."/>
            <person name="Kees E."/>
            <person name="Gralnick J."/>
        </authorList>
    </citation>
    <scope>NUCLEOTIDE SEQUENCE [LARGE SCALE GENOMIC DNA]</scope>
    <source>
        <strain evidence="3 4">NF-5</strain>
    </source>
</reference>
<evidence type="ECO:0000313" key="3">
    <source>
        <dbReference type="EMBL" id="MDI5833425.1"/>
    </source>
</evidence>
<organism evidence="3 4">
    <name type="scientific">Shewanella xiamenensis</name>
    <dbReference type="NCBI Taxonomy" id="332186"/>
    <lineage>
        <taxon>Bacteria</taxon>
        <taxon>Pseudomonadati</taxon>
        <taxon>Pseudomonadota</taxon>
        <taxon>Gammaproteobacteria</taxon>
        <taxon>Alteromonadales</taxon>
        <taxon>Shewanellaceae</taxon>
        <taxon>Shewanella</taxon>
    </lineage>
</organism>
<dbReference type="Pfam" id="PF13148">
    <property type="entry name" value="DUF3987"/>
    <property type="match status" value="1"/>
</dbReference>
<dbReference type="InterPro" id="IPR025048">
    <property type="entry name" value="DUF3987"/>
</dbReference>
<evidence type="ECO:0000256" key="2">
    <source>
        <dbReference type="SAM" id="Phobius"/>
    </source>
</evidence>
<keyword evidence="2" id="KW-0812">Transmembrane</keyword>
<dbReference type="RefSeq" id="WP_282679904.1">
    <property type="nucleotide sequence ID" value="NZ_JAOTLW010000022.1"/>
</dbReference>
<dbReference type="Proteomes" id="UP001159075">
    <property type="component" value="Unassembled WGS sequence"/>
</dbReference>
<feature type="transmembrane region" description="Helical" evidence="2">
    <location>
        <begin position="70"/>
        <end position="97"/>
    </location>
</feature>